<organism evidence="7 8">
    <name type="scientific">Candidatus Curtissbacteria bacterium RIFCSPLOWO2_01_FULL_37_9</name>
    <dbReference type="NCBI Taxonomy" id="1797724"/>
    <lineage>
        <taxon>Bacteria</taxon>
        <taxon>Candidatus Curtissiibacteriota</taxon>
    </lineage>
</organism>
<reference evidence="7 8" key="1">
    <citation type="journal article" date="2016" name="Nat. Commun.">
        <title>Thousands of microbial genomes shed light on interconnected biogeochemical processes in an aquifer system.</title>
        <authorList>
            <person name="Anantharaman K."/>
            <person name="Brown C.T."/>
            <person name="Hug L.A."/>
            <person name="Sharon I."/>
            <person name="Castelle C.J."/>
            <person name="Probst A.J."/>
            <person name="Thomas B.C."/>
            <person name="Singh A."/>
            <person name="Wilkins M.J."/>
            <person name="Karaoz U."/>
            <person name="Brodie E.L."/>
            <person name="Williams K.H."/>
            <person name="Hubbard S.S."/>
            <person name="Banfield J.F."/>
        </authorList>
    </citation>
    <scope>NUCLEOTIDE SEQUENCE [LARGE SCALE GENOMIC DNA]</scope>
</reference>
<sequence length="111" mass="13090">KSPKEYLNHILDEVNYLLDSSKNVSEEQFMHDMTLQRAYSRSLEIVGEAAKNLPHDFTKDQDQVDWKSIAGMRDRLIHHYFSVDYEIVWDVVKNEIPKLQEQISAILEEPK</sequence>
<dbReference type="InterPro" id="IPR051813">
    <property type="entry name" value="HepT_RNase_toxin"/>
</dbReference>
<dbReference type="EMBL" id="MFBN01000029">
    <property type="protein sequence ID" value="OGD95047.1"/>
    <property type="molecule type" value="Genomic_DNA"/>
</dbReference>
<dbReference type="GO" id="GO:0000166">
    <property type="term" value="F:nucleotide binding"/>
    <property type="evidence" value="ECO:0007669"/>
    <property type="project" value="UniProtKB-KW"/>
</dbReference>
<evidence type="ECO:0000256" key="2">
    <source>
        <dbReference type="ARBA" id="ARBA00022649"/>
    </source>
</evidence>
<feature type="non-terminal residue" evidence="7">
    <location>
        <position position="1"/>
    </location>
</feature>
<evidence type="ECO:0008006" key="9">
    <source>
        <dbReference type="Google" id="ProtNLM"/>
    </source>
</evidence>
<evidence type="ECO:0000313" key="7">
    <source>
        <dbReference type="EMBL" id="OGD95047.1"/>
    </source>
</evidence>
<dbReference type="AlphaFoldDB" id="A0A1F5GTD2"/>
<keyword evidence="2" id="KW-1277">Toxin-antitoxin system</keyword>
<dbReference type="InterPro" id="IPR037038">
    <property type="entry name" value="HepT-like_sf"/>
</dbReference>
<dbReference type="InterPro" id="IPR008201">
    <property type="entry name" value="HepT-like"/>
</dbReference>
<evidence type="ECO:0000256" key="5">
    <source>
        <dbReference type="ARBA" id="ARBA00022801"/>
    </source>
</evidence>
<accession>A0A1F5GTD2</accession>
<keyword evidence="1" id="KW-0597">Phosphoprotein</keyword>
<protein>
    <recommendedName>
        <fullName evidence="9">DUF86 domain-containing protein</fullName>
    </recommendedName>
</protein>
<evidence type="ECO:0000256" key="3">
    <source>
        <dbReference type="ARBA" id="ARBA00022722"/>
    </source>
</evidence>
<gene>
    <name evidence="7" type="ORF">A3A48_01465</name>
</gene>
<name>A0A1F5GTD2_9BACT</name>
<dbReference type="Gene3D" id="1.20.120.580">
    <property type="entry name" value="bsu32300-like"/>
    <property type="match status" value="1"/>
</dbReference>
<keyword evidence="5" id="KW-0378">Hydrolase</keyword>
<dbReference type="GO" id="GO:0110001">
    <property type="term" value="C:toxin-antitoxin complex"/>
    <property type="evidence" value="ECO:0007669"/>
    <property type="project" value="InterPro"/>
</dbReference>
<keyword evidence="4" id="KW-0547">Nucleotide-binding</keyword>
<comment type="similarity">
    <text evidence="6">Belongs to the HepT RNase toxin family.</text>
</comment>
<dbReference type="Proteomes" id="UP000178336">
    <property type="component" value="Unassembled WGS sequence"/>
</dbReference>
<proteinExistence type="inferred from homology"/>
<dbReference type="PANTHER" id="PTHR34139">
    <property type="entry name" value="UPF0331 PROTEIN MJ0127"/>
    <property type="match status" value="1"/>
</dbReference>
<comment type="caution">
    <text evidence="7">The sequence shown here is derived from an EMBL/GenBank/DDBJ whole genome shotgun (WGS) entry which is preliminary data.</text>
</comment>
<keyword evidence="3" id="KW-0540">Nuclease</keyword>
<dbReference type="Pfam" id="PF01934">
    <property type="entry name" value="HepT-like"/>
    <property type="match status" value="1"/>
</dbReference>
<dbReference type="PANTHER" id="PTHR34139:SF1">
    <property type="entry name" value="RNASE MJ1380-RELATED"/>
    <property type="match status" value="1"/>
</dbReference>
<dbReference type="GO" id="GO:0004540">
    <property type="term" value="F:RNA nuclease activity"/>
    <property type="evidence" value="ECO:0007669"/>
    <property type="project" value="InterPro"/>
</dbReference>
<evidence type="ECO:0000313" key="8">
    <source>
        <dbReference type="Proteomes" id="UP000178336"/>
    </source>
</evidence>
<dbReference type="GO" id="GO:0016787">
    <property type="term" value="F:hydrolase activity"/>
    <property type="evidence" value="ECO:0007669"/>
    <property type="project" value="UniProtKB-KW"/>
</dbReference>
<evidence type="ECO:0000256" key="1">
    <source>
        <dbReference type="ARBA" id="ARBA00022553"/>
    </source>
</evidence>
<evidence type="ECO:0000256" key="4">
    <source>
        <dbReference type="ARBA" id="ARBA00022741"/>
    </source>
</evidence>
<evidence type="ECO:0000256" key="6">
    <source>
        <dbReference type="ARBA" id="ARBA00024207"/>
    </source>
</evidence>